<protein>
    <submittedName>
        <fullName evidence="1">Uncharacterized protein</fullName>
    </submittedName>
</protein>
<dbReference type="Proteomes" id="UP000298416">
    <property type="component" value="Unassembled WGS sequence"/>
</dbReference>
<dbReference type="InterPro" id="IPR009057">
    <property type="entry name" value="Homeodomain-like_sf"/>
</dbReference>
<dbReference type="Gene3D" id="1.10.10.60">
    <property type="entry name" value="Homeodomain-like"/>
    <property type="match status" value="1"/>
</dbReference>
<proteinExistence type="predicted"/>
<reference evidence="1" key="2">
    <citation type="submission" date="2020-08" db="EMBL/GenBank/DDBJ databases">
        <title>Plant Genome Project.</title>
        <authorList>
            <person name="Zhang R.-G."/>
        </authorList>
    </citation>
    <scope>NUCLEOTIDE SEQUENCE</scope>
    <source>
        <strain evidence="1">Huo1</strain>
        <tissue evidence="1">Leaf</tissue>
    </source>
</reference>
<dbReference type="InterPro" id="IPR001005">
    <property type="entry name" value="SANT/Myb"/>
</dbReference>
<dbReference type="AlphaFoldDB" id="A0A8X8YCF2"/>
<sequence>MAGEFNPGFHHHGALYESGAGEMSSGSSGGSAGYDLAPMPNYYSSPGGSLNYCSAGGMQYISAHNNSPGPSTSPLLLDSVPGLKHDTGLAVEWSVEEQYKLEEGLAKYANEPHIMQYIKIAAYLQDKTVRDVALRCRWMMRKRRKQEDPSFGKKMKHMKDTLMEASLKNYVPSSPSVNLAAYSLHSNHHNQSGDYIFSGVLSSRARHLLEDNNHTFGQISANLSTLKTLLILTSMYQLQENIDYFFRTRNNLTTVLNDMKNMPGIMSQMPPLPVLLNEELVCSIFPYSSQLLAYISRRNSALCLVYNWFWRYLKAGIVFGGGATDADGRKETRRLVLEHEMRQCLVFGDN</sequence>
<dbReference type="EMBL" id="PNBA02000003">
    <property type="protein sequence ID" value="KAG6429385.1"/>
    <property type="molecule type" value="Genomic_DNA"/>
</dbReference>
<accession>A0A8X8YCF2</accession>
<dbReference type="PANTHER" id="PTHR14000:SF6">
    <property type="entry name" value="OS02G0631200 PROTEIN"/>
    <property type="match status" value="1"/>
</dbReference>
<comment type="caution">
    <text evidence="1">The sequence shown here is derived from an EMBL/GenBank/DDBJ whole genome shotgun (WGS) entry which is preliminary data.</text>
</comment>
<evidence type="ECO:0000313" key="2">
    <source>
        <dbReference type="Proteomes" id="UP000298416"/>
    </source>
</evidence>
<reference evidence="1" key="1">
    <citation type="submission" date="2018-01" db="EMBL/GenBank/DDBJ databases">
        <authorList>
            <person name="Mao J.F."/>
        </authorList>
    </citation>
    <scope>NUCLEOTIDE SEQUENCE</scope>
    <source>
        <strain evidence="1">Huo1</strain>
        <tissue evidence="1">Leaf</tissue>
    </source>
</reference>
<name>A0A8X8YCF2_SALSN</name>
<organism evidence="1">
    <name type="scientific">Salvia splendens</name>
    <name type="common">Scarlet sage</name>
    <dbReference type="NCBI Taxonomy" id="180675"/>
    <lineage>
        <taxon>Eukaryota</taxon>
        <taxon>Viridiplantae</taxon>
        <taxon>Streptophyta</taxon>
        <taxon>Embryophyta</taxon>
        <taxon>Tracheophyta</taxon>
        <taxon>Spermatophyta</taxon>
        <taxon>Magnoliopsida</taxon>
        <taxon>eudicotyledons</taxon>
        <taxon>Gunneridae</taxon>
        <taxon>Pentapetalae</taxon>
        <taxon>asterids</taxon>
        <taxon>lamiids</taxon>
        <taxon>Lamiales</taxon>
        <taxon>Lamiaceae</taxon>
        <taxon>Nepetoideae</taxon>
        <taxon>Mentheae</taxon>
        <taxon>Salviinae</taxon>
        <taxon>Salvia</taxon>
        <taxon>Salvia subgen. Calosphace</taxon>
        <taxon>core Calosphace</taxon>
    </lineage>
</organism>
<dbReference type="SUPFAM" id="SSF46689">
    <property type="entry name" value="Homeodomain-like"/>
    <property type="match status" value="1"/>
</dbReference>
<dbReference type="CDD" id="cd00167">
    <property type="entry name" value="SANT"/>
    <property type="match status" value="1"/>
</dbReference>
<dbReference type="InterPro" id="IPR022228">
    <property type="entry name" value="DUF3755"/>
</dbReference>
<evidence type="ECO:0000313" key="1">
    <source>
        <dbReference type="EMBL" id="KAG6429385.1"/>
    </source>
</evidence>
<keyword evidence="2" id="KW-1185">Reference proteome</keyword>
<dbReference type="Pfam" id="PF12579">
    <property type="entry name" value="DUF3755"/>
    <property type="match status" value="1"/>
</dbReference>
<gene>
    <name evidence="1" type="ORF">SASPL_107435</name>
</gene>
<dbReference type="PANTHER" id="PTHR14000">
    <property type="entry name" value="FINGER CCCH DOMAIN PROTEIN, PUTATIVE (DUF3755)-RELATED"/>
    <property type="match status" value="1"/>
</dbReference>